<comment type="caution">
    <text evidence="3">The sequence shown here is derived from an EMBL/GenBank/DDBJ whole genome shotgun (WGS) entry which is preliminary data.</text>
</comment>
<reference evidence="4" key="1">
    <citation type="journal article" date="2020" name="MBio">
        <title>Horizontal gene transfer to a defensive symbiont with a reduced genome amongst a multipartite beetle microbiome.</title>
        <authorList>
            <person name="Waterworth S.C."/>
            <person name="Florez L.V."/>
            <person name="Rees E.R."/>
            <person name="Hertweck C."/>
            <person name="Kaltenpoth M."/>
            <person name="Kwan J.C."/>
        </authorList>
    </citation>
    <scope>NUCLEOTIDE SEQUENCE [LARGE SCALE GENOMIC DNA]</scope>
</reference>
<dbReference type="Gene3D" id="1.10.12.10">
    <property type="entry name" value="Lyase 2-enoyl-coa Hydratase, Chain A, domain 2"/>
    <property type="match status" value="1"/>
</dbReference>
<dbReference type="Pfam" id="PF00378">
    <property type="entry name" value="ECH_1"/>
    <property type="match status" value="1"/>
</dbReference>
<organism evidence="3 4">
    <name type="scientific">Acinetobacter bereziniae</name>
    <name type="common">Acinetobacter genomosp. 10</name>
    <dbReference type="NCBI Taxonomy" id="106648"/>
    <lineage>
        <taxon>Bacteria</taxon>
        <taxon>Pseudomonadati</taxon>
        <taxon>Pseudomonadota</taxon>
        <taxon>Gammaproteobacteria</taxon>
        <taxon>Moraxellales</taxon>
        <taxon>Moraxellaceae</taxon>
        <taxon>Acinetobacter</taxon>
    </lineage>
</organism>
<comment type="similarity">
    <text evidence="1">Belongs to the enoyl-CoA hydratase/isomerase family.</text>
</comment>
<dbReference type="CDD" id="cd06558">
    <property type="entry name" value="crotonase-like"/>
    <property type="match status" value="1"/>
</dbReference>
<evidence type="ECO:0000313" key="3">
    <source>
        <dbReference type="EMBL" id="KAF1015478.1"/>
    </source>
</evidence>
<dbReference type="AlphaFoldDB" id="A0A833UMU1"/>
<dbReference type="SUPFAM" id="SSF52096">
    <property type="entry name" value="ClpP/crotonase"/>
    <property type="match status" value="1"/>
</dbReference>
<evidence type="ECO:0000256" key="2">
    <source>
        <dbReference type="ARBA" id="ARBA00023239"/>
    </source>
</evidence>
<dbReference type="InterPro" id="IPR001753">
    <property type="entry name" value="Enoyl-CoA_hydra/iso"/>
</dbReference>
<dbReference type="Gene3D" id="3.90.226.10">
    <property type="entry name" value="2-enoyl-CoA Hydratase, Chain A, domain 1"/>
    <property type="match status" value="1"/>
</dbReference>
<dbReference type="InterPro" id="IPR014748">
    <property type="entry name" value="Enoyl-CoA_hydra_C"/>
</dbReference>
<proteinExistence type="inferred from homology"/>
<dbReference type="Proteomes" id="UP000490535">
    <property type="component" value="Unassembled WGS sequence"/>
</dbReference>
<dbReference type="PANTHER" id="PTHR11941">
    <property type="entry name" value="ENOYL-COA HYDRATASE-RELATED"/>
    <property type="match status" value="1"/>
</dbReference>
<accession>A0A833UMU1</accession>
<keyword evidence="2" id="KW-0456">Lyase</keyword>
<evidence type="ECO:0000313" key="4">
    <source>
        <dbReference type="Proteomes" id="UP000490535"/>
    </source>
</evidence>
<protein>
    <submittedName>
        <fullName evidence="3">Short-chain-enoyl-CoA hydratase</fullName>
    </submittedName>
</protein>
<sequence length="263" mass="28416">MNRLSGSVSLRFENAIAIVQLDRPEKLNALTPEMLDQLDDIAKSLDQRTDIIAAIITATGDRAFCVGADIHVWAGLKPLDMWRHWTRKGHQVFDLWARSRLRFPVIAAINGHAFGGGLELLATADIRVSDPNATFALPETGIATCPGWSGTQRLVRLIGASSVKYLAMTGRKMNAEQALKQGLIQEISHSGKVLACALQIAEEIGRKAPISIQLTKQLIDAGEGHHLAAVLEGMAGALAATTEDAKEGLASFSERRSADYKGR</sequence>
<dbReference type="GO" id="GO:0006635">
    <property type="term" value="P:fatty acid beta-oxidation"/>
    <property type="evidence" value="ECO:0007669"/>
    <property type="project" value="TreeGrafter"/>
</dbReference>
<dbReference type="InterPro" id="IPR029045">
    <property type="entry name" value="ClpP/crotonase-like_dom_sf"/>
</dbReference>
<dbReference type="EMBL" id="WNDP01000213">
    <property type="protein sequence ID" value="KAF1015478.1"/>
    <property type="molecule type" value="Genomic_DNA"/>
</dbReference>
<name>A0A833UMU1_ACIBZ</name>
<gene>
    <name evidence="3" type="primary">crt_4</name>
    <name evidence="3" type="ORF">GAK29_04542</name>
</gene>
<evidence type="ECO:0000256" key="1">
    <source>
        <dbReference type="ARBA" id="ARBA00005254"/>
    </source>
</evidence>
<dbReference type="GO" id="GO:0016829">
    <property type="term" value="F:lyase activity"/>
    <property type="evidence" value="ECO:0007669"/>
    <property type="project" value="UniProtKB-KW"/>
</dbReference>
<dbReference type="PANTHER" id="PTHR11941:SF54">
    <property type="entry name" value="ENOYL-COA HYDRATASE, MITOCHONDRIAL"/>
    <property type="match status" value="1"/>
</dbReference>